<name>A0A8T0QRB7_PANVG</name>
<proteinExistence type="predicted"/>
<dbReference type="AlphaFoldDB" id="A0A8T0QRB7"/>
<dbReference type="EMBL" id="CM029049">
    <property type="protein sequence ID" value="KAG2575648.1"/>
    <property type="molecule type" value="Genomic_DNA"/>
</dbReference>
<comment type="caution">
    <text evidence="1">The sequence shown here is derived from an EMBL/GenBank/DDBJ whole genome shotgun (WGS) entry which is preliminary data.</text>
</comment>
<reference evidence="1" key="1">
    <citation type="submission" date="2020-05" db="EMBL/GenBank/DDBJ databases">
        <title>WGS assembly of Panicum virgatum.</title>
        <authorList>
            <person name="Lovell J.T."/>
            <person name="Jenkins J."/>
            <person name="Shu S."/>
            <person name="Juenger T.E."/>
            <person name="Schmutz J."/>
        </authorList>
    </citation>
    <scope>NUCLEOTIDE SEQUENCE</scope>
    <source>
        <strain evidence="1">AP13</strain>
    </source>
</reference>
<keyword evidence="2" id="KW-1185">Reference proteome</keyword>
<organism evidence="1 2">
    <name type="scientific">Panicum virgatum</name>
    <name type="common">Blackwell switchgrass</name>
    <dbReference type="NCBI Taxonomy" id="38727"/>
    <lineage>
        <taxon>Eukaryota</taxon>
        <taxon>Viridiplantae</taxon>
        <taxon>Streptophyta</taxon>
        <taxon>Embryophyta</taxon>
        <taxon>Tracheophyta</taxon>
        <taxon>Spermatophyta</taxon>
        <taxon>Magnoliopsida</taxon>
        <taxon>Liliopsida</taxon>
        <taxon>Poales</taxon>
        <taxon>Poaceae</taxon>
        <taxon>PACMAD clade</taxon>
        <taxon>Panicoideae</taxon>
        <taxon>Panicodae</taxon>
        <taxon>Paniceae</taxon>
        <taxon>Panicinae</taxon>
        <taxon>Panicum</taxon>
        <taxon>Panicum sect. Hiantes</taxon>
    </lineage>
</organism>
<accession>A0A8T0QRB7</accession>
<evidence type="ECO:0000313" key="1">
    <source>
        <dbReference type="EMBL" id="KAG2575648.1"/>
    </source>
</evidence>
<dbReference type="Proteomes" id="UP000823388">
    <property type="component" value="Chromosome 7K"/>
</dbReference>
<gene>
    <name evidence="1" type="ORF">PVAP13_7KG377100</name>
</gene>
<protein>
    <submittedName>
        <fullName evidence="1">Uncharacterized protein</fullName>
    </submittedName>
</protein>
<evidence type="ECO:0000313" key="2">
    <source>
        <dbReference type="Proteomes" id="UP000823388"/>
    </source>
</evidence>
<sequence>MAPATTRPVGYFPPAIYIPRPCGPLLSLQSNSLLLSLSTPRSQPPVLHPAGIPSRSLSLSIVCLPLFFFRRSLWSRWRRGGELWSLCRPPPRRTGKGWIKGARACFPQAFLNCELVGACRMNAKPPAILFPRELRIAELSRLAKGRLYLLMVQESPWKSCCGLLCSSSSGEFCRFGCFLDGIVLLARTNSLAPAGELRRKLSSVVGESHAEALAWFNSGWLLRKINLEEFRVPGKFSWRVRNCCATTSRSRMKNSHHITIRFRRHSDEN</sequence>